<evidence type="ECO:0000256" key="3">
    <source>
        <dbReference type="ARBA" id="ARBA00004613"/>
    </source>
</evidence>
<evidence type="ECO:0000256" key="11">
    <source>
        <dbReference type="ARBA" id="ARBA00029594"/>
    </source>
</evidence>
<feature type="region of interest" description="Disordered" evidence="12">
    <location>
        <begin position="260"/>
        <end position="288"/>
    </location>
</feature>
<protein>
    <recommendedName>
        <fullName evidence="6">Phospholipase D</fullName>
        <ecNumber evidence="5">3.1.4.4</ecNumber>
    </recommendedName>
    <alternativeName>
        <fullName evidence="11">Choline phosphatase</fullName>
    </alternativeName>
</protein>
<feature type="domain" description="PLD phosphodiesterase" evidence="13">
    <location>
        <begin position="573"/>
        <end position="605"/>
    </location>
</feature>
<dbReference type="SUPFAM" id="SSF56024">
    <property type="entry name" value="Phospholipase D/nuclease"/>
    <property type="match status" value="2"/>
</dbReference>
<evidence type="ECO:0000259" key="13">
    <source>
        <dbReference type="PROSITE" id="PS50035"/>
    </source>
</evidence>
<dbReference type="PANTHER" id="PTHR43856">
    <property type="entry name" value="CARDIOLIPIN HYDROLASE"/>
    <property type="match status" value="1"/>
</dbReference>
<dbReference type="EC" id="3.1.4.4" evidence="5"/>
<dbReference type="Gene3D" id="3.30.870.10">
    <property type="entry name" value="Endonuclease Chain A"/>
    <property type="match status" value="2"/>
</dbReference>
<comment type="catalytic activity">
    <reaction evidence="1">
        <text>a 1,2-diacyl-sn-glycero-3-phosphocholine + H2O = a 1,2-diacyl-sn-glycero-3-phosphate + choline + H(+)</text>
        <dbReference type="Rhea" id="RHEA:14445"/>
        <dbReference type="ChEBI" id="CHEBI:15354"/>
        <dbReference type="ChEBI" id="CHEBI:15377"/>
        <dbReference type="ChEBI" id="CHEBI:15378"/>
        <dbReference type="ChEBI" id="CHEBI:57643"/>
        <dbReference type="ChEBI" id="CHEBI:58608"/>
        <dbReference type="EC" id="3.1.4.4"/>
    </reaction>
</comment>
<keyword evidence="7" id="KW-0964">Secreted</keyword>
<dbReference type="AlphaFoldDB" id="A0A0R3N2B6"/>
<dbReference type="PROSITE" id="PS50035">
    <property type="entry name" value="PLD"/>
    <property type="match status" value="1"/>
</dbReference>
<evidence type="ECO:0000256" key="2">
    <source>
        <dbReference type="ARBA" id="ARBA00003145"/>
    </source>
</evidence>
<sequence length="690" mass="76782">MTKIVRATAFSNNEVAYIAWEIDGPSIPDCLGFNIVREFLNSAGDVIEAKPLAAYVAFKGQHNPEGLAQNTTVWPVQKFNWRDLTLRKRRSKLERREEKLRVRYCIRAVGHLQDGMQEVEVVPESHFDRKAQKEVLHTYEGKPIPLGFLTPEFRTDVMDVPRDRQPFNSTFTNGILSTQFIVRILEEDGEITPGELEGRLQTPGDFLRNYLAGEVLPLIENFFKQPGGRFHAALYELEEKQLEDFLAVNAERLDLILSDAGSPSSAEEDGDPAPKKKKAKSAAAKKKSAAKKSTKVTLYDTRNEAARKVLVKLAKKPGTKFKLQHRMFNGSGHIGHNKFIVYVDDAGTAKSVLTGSTNWTWSGVSGQSNNCVRIDDEEIAAGFLAYWQRLHEDKLKVPKPLGAKSSDANQSDELKTENREAVTGELPGGATFECWFSPNMPGKEQPPAKTVKTVPPPPPDMDRLFSLMRKARKAIFFLVFMPSRGGVNSIVAEAVNLGLKDTSLNVIGAISDTQAMWGFEASRKTESGAKIPASSPHVFQQDGISVVRATALTDKEIGRELGDFRLAEKLTVGRAIIHDKILVIDPLDPENCIVAFGSHNLGYKASYSNDENLTIVRGHQALAEAYAVHVLDVYDHYRFRAVEAEVNAGKKPKKGKTKTGKEKKGWIGFLDTTDAWQQKSSHRLSRYFTT</sequence>
<keyword evidence="10" id="KW-0443">Lipid metabolism</keyword>
<evidence type="ECO:0000256" key="12">
    <source>
        <dbReference type="SAM" id="MobiDB-lite"/>
    </source>
</evidence>
<evidence type="ECO:0000313" key="15">
    <source>
        <dbReference type="Proteomes" id="UP000051660"/>
    </source>
</evidence>
<proteinExistence type="inferred from homology"/>
<evidence type="ECO:0000256" key="4">
    <source>
        <dbReference type="ARBA" id="ARBA00008664"/>
    </source>
</evidence>
<accession>A0A0R3N2B6</accession>
<evidence type="ECO:0000256" key="7">
    <source>
        <dbReference type="ARBA" id="ARBA00022525"/>
    </source>
</evidence>
<keyword evidence="8" id="KW-0378">Hydrolase</keyword>
<dbReference type="GO" id="GO:0006793">
    <property type="term" value="P:phosphorus metabolic process"/>
    <property type="evidence" value="ECO:0007669"/>
    <property type="project" value="UniProtKB-ARBA"/>
</dbReference>
<evidence type="ECO:0000256" key="8">
    <source>
        <dbReference type="ARBA" id="ARBA00022801"/>
    </source>
</evidence>
<dbReference type="RefSeq" id="WP_057857370.1">
    <property type="nucleotide sequence ID" value="NZ_LLYB01000049.1"/>
</dbReference>
<dbReference type="OrthoDB" id="9789376at2"/>
<evidence type="ECO:0000313" key="14">
    <source>
        <dbReference type="EMBL" id="KRR26076.1"/>
    </source>
</evidence>
<evidence type="ECO:0000256" key="10">
    <source>
        <dbReference type="ARBA" id="ARBA00023098"/>
    </source>
</evidence>
<dbReference type="GO" id="GO:0004630">
    <property type="term" value="F:phospholipase D activity"/>
    <property type="evidence" value="ECO:0007669"/>
    <property type="project" value="UniProtKB-EC"/>
</dbReference>
<dbReference type="Pfam" id="PF13091">
    <property type="entry name" value="PLDc_2"/>
    <property type="match status" value="1"/>
</dbReference>
<dbReference type="InterPro" id="IPR001736">
    <property type="entry name" value="PLipase_D/transphosphatidylase"/>
</dbReference>
<comment type="subcellular location">
    <subcellularLocation>
        <location evidence="3">Secreted</location>
    </subcellularLocation>
</comment>
<evidence type="ECO:0000256" key="5">
    <source>
        <dbReference type="ARBA" id="ARBA00012027"/>
    </source>
</evidence>
<feature type="compositionally biased region" description="Basic residues" evidence="12">
    <location>
        <begin position="275"/>
        <end position="288"/>
    </location>
</feature>
<evidence type="ECO:0000256" key="1">
    <source>
        <dbReference type="ARBA" id="ARBA00000798"/>
    </source>
</evidence>
<comment type="function">
    <text evidence="2">Could be a virulence factor.</text>
</comment>
<dbReference type="Proteomes" id="UP000051660">
    <property type="component" value="Unassembled WGS sequence"/>
</dbReference>
<evidence type="ECO:0000256" key="9">
    <source>
        <dbReference type="ARBA" id="ARBA00022963"/>
    </source>
</evidence>
<gene>
    <name evidence="14" type="ORF">CQ14_26650</name>
</gene>
<dbReference type="PANTHER" id="PTHR43856:SF1">
    <property type="entry name" value="MITOCHONDRIAL CARDIOLIPIN HYDROLASE"/>
    <property type="match status" value="1"/>
</dbReference>
<dbReference type="GO" id="GO:0005576">
    <property type="term" value="C:extracellular region"/>
    <property type="evidence" value="ECO:0007669"/>
    <property type="project" value="UniProtKB-SubCell"/>
</dbReference>
<comment type="similarity">
    <text evidence="4">Belongs to the phospholipase D family.</text>
</comment>
<comment type="caution">
    <text evidence="14">The sequence shown here is derived from an EMBL/GenBank/DDBJ whole genome shotgun (WGS) entry which is preliminary data.</text>
</comment>
<evidence type="ECO:0000256" key="6">
    <source>
        <dbReference type="ARBA" id="ARBA00018392"/>
    </source>
</evidence>
<dbReference type="EMBL" id="LLYB01000049">
    <property type="protein sequence ID" value="KRR26076.1"/>
    <property type="molecule type" value="Genomic_DNA"/>
</dbReference>
<keyword evidence="9" id="KW-0442">Lipid degradation</keyword>
<reference evidence="14 15" key="1">
    <citation type="submission" date="2014-03" db="EMBL/GenBank/DDBJ databases">
        <title>Bradyrhizobium valentinum sp. nov., isolated from effective nodules of Lupinus mariae-josephae, a lupine endemic of basic-lime soils in Eastern Spain.</title>
        <authorList>
            <person name="Duran D."/>
            <person name="Rey L."/>
            <person name="Navarro A."/>
            <person name="Busquets A."/>
            <person name="Imperial J."/>
            <person name="Ruiz-Argueso T."/>
        </authorList>
    </citation>
    <scope>NUCLEOTIDE SEQUENCE [LARGE SCALE GENOMIC DNA]</scope>
    <source>
        <strain evidence="14 15">CCBAU 23086</strain>
    </source>
</reference>
<dbReference type="InterPro" id="IPR025202">
    <property type="entry name" value="PLD-like_dom"/>
</dbReference>
<dbReference type="GO" id="GO:0016042">
    <property type="term" value="P:lipid catabolic process"/>
    <property type="evidence" value="ECO:0007669"/>
    <property type="project" value="UniProtKB-KW"/>
</dbReference>
<name>A0A0R3N2B6_9BRAD</name>
<dbReference type="InterPro" id="IPR051406">
    <property type="entry name" value="PLD_domain"/>
</dbReference>
<dbReference type="GO" id="GO:0016891">
    <property type="term" value="F:RNA endonuclease activity producing 5'-phosphomonoesters, hydrolytic mechanism"/>
    <property type="evidence" value="ECO:0007669"/>
    <property type="project" value="TreeGrafter"/>
</dbReference>
<organism evidence="14 15">
    <name type="scientific">Bradyrhizobium lablabi</name>
    <dbReference type="NCBI Taxonomy" id="722472"/>
    <lineage>
        <taxon>Bacteria</taxon>
        <taxon>Pseudomonadati</taxon>
        <taxon>Pseudomonadota</taxon>
        <taxon>Alphaproteobacteria</taxon>
        <taxon>Hyphomicrobiales</taxon>
        <taxon>Nitrobacteraceae</taxon>
        <taxon>Bradyrhizobium</taxon>
    </lineage>
</organism>
<feature type="region of interest" description="Disordered" evidence="12">
    <location>
        <begin position="398"/>
        <end position="418"/>
    </location>
</feature>